<proteinExistence type="predicted"/>
<dbReference type="Proteomes" id="UP000827092">
    <property type="component" value="Unassembled WGS sequence"/>
</dbReference>
<organism evidence="2 3">
    <name type="scientific">Oedothorax gibbosus</name>
    <dbReference type="NCBI Taxonomy" id="931172"/>
    <lineage>
        <taxon>Eukaryota</taxon>
        <taxon>Metazoa</taxon>
        <taxon>Ecdysozoa</taxon>
        <taxon>Arthropoda</taxon>
        <taxon>Chelicerata</taxon>
        <taxon>Arachnida</taxon>
        <taxon>Araneae</taxon>
        <taxon>Araneomorphae</taxon>
        <taxon>Entelegynae</taxon>
        <taxon>Araneoidea</taxon>
        <taxon>Linyphiidae</taxon>
        <taxon>Erigoninae</taxon>
        <taxon>Oedothorax</taxon>
    </lineage>
</organism>
<feature type="transmembrane region" description="Helical" evidence="1">
    <location>
        <begin position="84"/>
        <end position="105"/>
    </location>
</feature>
<dbReference type="EMBL" id="JAFNEN010000434">
    <property type="protein sequence ID" value="KAG8183060.1"/>
    <property type="molecule type" value="Genomic_DNA"/>
</dbReference>
<evidence type="ECO:0000313" key="3">
    <source>
        <dbReference type="Proteomes" id="UP000827092"/>
    </source>
</evidence>
<evidence type="ECO:0000313" key="2">
    <source>
        <dbReference type="EMBL" id="KAG8183060.1"/>
    </source>
</evidence>
<comment type="caution">
    <text evidence="2">The sequence shown here is derived from an EMBL/GenBank/DDBJ whole genome shotgun (WGS) entry which is preliminary data.</text>
</comment>
<sequence>MLSLVDQNPVMEPTSQKLLNNNTQEAVELLGLSSSDSLDSPSFTNFQAPKLKRKVRFKKPFRSHSRQKAGRSTSPKPCQCDFGGGLRVVSCFVVLAVVCALLWYVMTLSTRIQELQAKFAAYYFYFHCSIARYLNFTMNNV</sequence>
<accession>A0AAV6UF64</accession>
<keyword evidence="1" id="KW-0812">Transmembrane</keyword>
<name>A0AAV6UF64_9ARAC</name>
<keyword evidence="3" id="KW-1185">Reference proteome</keyword>
<dbReference type="AlphaFoldDB" id="A0AAV6UF64"/>
<reference evidence="2 3" key="1">
    <citation type="journal article" date="2022" name="Nat. Ecol. Evol.">
        <title>A masculinizing supergene underlies an exaggerated male reproductive morph in a spider.</title>
        <authorList>
            <person name="Hendrickx F."/>
            <person name="De Corte Z."/>
            <person name="Sonet G."/>
            <person name="Van Belleghem S.M."/>
            <person name="Kostlbacher S."/>
            <person name="Vangestel C."/>
        </authorList>
    </citation>
    <scope>NUCLEOTIDE SEQUENCE [LARGE SCALE GENOMIC DNA]</scope>
    <source>
        <strain evidence="2">W744_W776</strain>
    </source>
</reference>
<gene>
    <name evidence="2" type="ORF">JTE90_018105</name>
</gene>
<keyword evidence="1" id="KW-1133">Transmembrane helix</keyword>
<protein>
    <submittedName>
        <fullName evidence="2">Uncharacterized protein</fullName>
    </submittedName>
</protein>
<keyword evidence="1" id="KW-0472">Membrane</keyword>
<evidence type="ECO:0000256" key="1">
    <source>
        <dbReference type="SAM" id="Phobius"/>
    </source>
</evidence>